<name>A0ACC8XC49_9FIRM</name>
<protein>
    <submittedName>
        <fullName evidence="1">Dephospho-CoA kinase</fullName>
    </submittedName>
</protein>
<gene>
    <name evidence="1" type="ORF">AN396_01030</name>
</gene>
<evidence type="ECO:0000313" key="1">
    <source>
        <dbReference type="EMBL" id="ONI40244.1"/>
    </source>
</evidence>
<keyword evidence="1" id="KW-0418">Kinase</keyword>
<dbReference type="Proteomes" id="UP000188605">
    <property type="component" value="Unassembled WGS sequence"/>
</dbReference>
<comment type="caution">
    <text evidence="1">The sequence shown here is derived from an EMBL/GenBank/DDBJ whole genome shotgun (WGS) entry which is preliminary data.</text>
</comment>
<keyword evidence="1" id="KW-0808">Transferase</keyword>
<evidence type="ECO:0000313" key="2">
    <source>
        <dbReference type="Proteomes" id="UP000188605"/>
    </source>
</evidence>
<proteinExistence type="predicted"/>
<sequence length="198" mass="22701">MMVIGIIGGIGSGKSTVVDIFSKLRKVYIINSDKIGHNILKSDGLAYKKIVETFGTEILDTDNEIIRSKLAKIVFSDKIQLDKLNGISHPLIYEIALQKIKQHKSEYDYVIIEAALPIEMNLVELVDKMLAVYADEDMRIQRVIRRNNCTYSEAKSRVVSQKKWEQFKNISNYIIYNTVSLQDTENQIKAFIQKVENK</sequence>
<reference evidence="1" key="1">
    <citation type="submission" date="2016-08" db="EMBL/GenBank/DDBJ databases">
        <authorList>
            <person name="Ngugi D.K."/>
            <person name="Miyake S."/>
            <person name="Stingl U."/>
        </authorList>
    </citation>
    <scope>NUCLEOTIDE SEQUENCE</scope>
    <source>
        <strain evidence="1">SCG-B11WGA-EpuloA1</strain>
    </source>
</reference>
<dbReference type="EMBL" id="LJDB01000055">
    <property type="protein sequence ID" value="ONI40244.1"/>
    <property type="molecule type" value="Genomic_DNA"/>
</dbReference>
<accession>A0ACC8XC49</accession>
<organism evidence="1 2">
    <name type="scientific">Candidatus Epulonipiscium fishelsonii</name>
    <dbReference type="NCBI Taxonomy" id="77094"/>
    <lineage>
        <taxon>Bacteria</taxon>
        <taxon>Bacillati</taxon>
        <taxon>Bacillota</taxon>
        <taxon>Clostridia</taxon>
        <taxon>Lachnospirales</taxon>
        <taxon>Lachnospiraceae</taxon>
        <taxon>Candidatus Epulonipiscium</taxon>
    </lineage>
</organism>
<keyword evidence="2" id="KW-1185">Reference proteome</keyword>